<reference evidence="2" key="1">
    <citation type="journal article" date="2022" name="Plant J.">
        <title>Strategies of tolerance reflected in two North American maple genomes.</title>
        <authorList>
            <person name="McEvoy S.L."/>
            <person name="Sezen U.U."/>
            <person name="Trouern-Trend A."/>
            <person name="McMahon S.M."/>
            <person name="Schaberg P.G."/>
            <person name="Yang J."/>
            <person name="Wegrzyn J.L."/>
            <person name="Swenson N.G."/>
        </authorList>
    </citation>
    <scope>NUCLEOTIDE SEQUENCE</scope>
    <source>
        <strain evidence="2">NS2018</strain>
    </source>
</reference>
<protein>
    <recommendedName>
        <fullName evidence="1">MULE transposase domain-containing protein</fullName>
    </recommendedName>
</protein>
<dbReference type="Proteomes" id="UP001168877">
    <property type="component" value="Unassembled WGS sequence"/>
</dbReference>
<proteinExistence type="predicted"/>
<evidence type="ECO:0000313" key="2">
    <source>
        <dbReference type="EMBL" id="KAK0582694.1"/>
    </source>
</evidence>
<sequence length="512" mass="59113">MTDEEDELQIVQEFVLGVYDAEATAAFNQNLSDISTLKDPRSKDASQRYHAHQYTNGTVCDLTNQPRETEVCVNQLILSLVFGFLPTSFYPFFLSYPYAGTMDFYEQHAYDEDSEAMNELIMKLVVATEQMVELKSMIFAREQTQAMNSYNPWPINEINTYEQLVSPSLKEAFNNIMQSIQQLWDEAATMPSYGQAETIACKFCGMHKHETWGCHLRGELSNDGRQAQASNSYNSWPLHEPCGDFDNPGSSYEREMNMSRRMFTNGTSQLDFNNDGQSRWHQADTTQTLNQEYTPNDSYNNSDCKFHVPFAEGHVSTTLVMFDYNLVQPTDDLLHSELLSLQATDIMGKEFIFVTDAEEFYKKYSYCMRFSKRKDRVSRDTHGLIKIRRWTTIFGFGLLVDETVETYTWILQTFLEVMHGKCPISVVTDGDRAMGKAISLVMPSAVHRLCSWHLERNMQTNVGDSGFTQAFTHCMLTYMTESEFETQWLKAIETFGVQQNEWVKLMYCKRKL</sequence>
<keyword evidence="3" id="KW-1185">Reference proteome</keyword>
<dbReference type="EMBL" id="JAUESC010000384">
    <property type="protein sequence ID" value="KAK0582694.1"/>
    <property type="molecule type" value="Genomic_DNA"/>
</dbReference>
<name>A0AA39S0S3_ACESA</name>
<dbReference type="PANTHER" id="PTHR47718">
    <property type="entry name" value="OS01G0519700 PROTEIN"/>
    <property type="match status" value="1"/>
</dbReference>
<accession>A0AA39S0S3</accession>
<dbReference type="InterPro" id="IPR009011">
    <property type="entry name" value="Man6P_isomerase_rcpt-bd_dom_sf"/>
</dbReference>
<dbReference type="AlphaFoldDB" id="A0AA39S0S3"/>
<feature type="domain" description="MULE transposase" evidence="1">
    <location>
        <begin position="391"/>
        <end position="456"/>
    </location>
</feature>
<evidence type="ECO:0000313" key="3">
    <source>
        <dbReference type="Proteomes" id="UP001168877"/>
    </source>
</evidence>
<evidence type="ECO:0000259" key="1">
    <source>
        <dbReference type="Pfam" id="PF10551"/>
    </source>
</evidence>
<gene>
    <name evidence="2" type="ORF">LWI29_028614</name>
</gene>
<dbReference type="InterPro" id="IPR018289">
    <property type="entry name" value="MULE_transposase_dom"/>
</dbReference>
<comment type="caution">
    <text evidence="2">The sequence shown here is derived from an EMBL/GenBank/DDBJ whole genome shotgun (WGS) entry which is preliminary data.</text>
</comment>
<dbReference type="PANTHER" id="PTHR47718:SF17">
    <property type="entry name" value="PROTEIN FAR1-RELATED SEQUENCE 5-LIKE"/>
    <property type="match status" value="1"/>
</dbReference>
<reference evidence="2" key="2">
    <citation type="submission" date="2023-06" db="EMBL/GenBank/DDBJ databases">
        <authorList>
            <person name="Swenson N.G."/>
            <person name="Wegrzyn J.L."/>
            <person name="Mcevoy S.L."/>
        </authorList>
    </citation>
    <scope>NUCLEOTIDE SEQUENCE</scope>
    <source>
        <strain evidence="2">NS2018</strain>
        <tissue evidence="2">Leaf</tissue>
    </source>
</reference>
<organism evidence="2 3">
    <name type="scientific">Acer saccharum</name>
    <name type="common">Sugar maple</name>
    <dbReference type="NCBI Taxonomy" id="4024"/>
    <lineage>
        <taxon>Eukaryota</taxon>
        <taxon>Viridiplantae</taxon>
        <taxon>Streptophyta</taxon>
        <taxon>Embryophyta</taxon>
        <taxon>Tracheophyta</taxon>
        <taxon>Spermatophyta</taxon>
        <taxon>Magnoliopsida</taxon>
        <taxon>eudicotyledons</taxon>
        <taxon>Gunneridae</taxon>
        <taxon>Pentapetalae</taxon>
        <taxon>rosids</taxon>
        <taxon>malvids</taxon>
        <taxon>Sapindales</taxon>
        <taxon>Sapindaceae</taxon>
        <taxon>Hippocastanoideae</taxon>
        <taxon>Acereae</taxon>
        <taxon>Acer</taxon>
    </lineage>
</organism>
<dbReference type="Gene3D" id="2.70.130.10">
    <property type="entry name" value="Mannose-6-phosphate receptor binding domain"/>
    <property type="match status" value="1"/>
</dbReference>
<dbReference type="Pfam" id="PF10551">
    <property type="entry name" value="MULE"/>
    <property type="match status" value="1"/>
</dbReference>